<dbReference type="Gene3D" id="1.10.20.60">
    <property type="entry name" value="Glu-tRNAGln amidotransferase C subunit, N-terminal domain"/>
    <property type="match status" value="1"/>
</dbReference>
<comment type="caution">
    <text evidence="1">The sequence shown here is derived from an EMBL/GenBank/DDBJ whole genome shotgun (WGS) entry which is preliminary data.</text>
</comment>
<evidence type="ECO:0000313" key="2">
    <source>
        <dbReference type="Proteomes" id="UP000230084"/>
    </source>
</evidence>
<dbReference type="InterPro" id="IPR003837">
    <property type="entry name" value="GatC"/>
</dbReference>
<proteinExistence type="predicted"/>
<dbReference type="SUPFAM" id="SSF141000">
    <property type="entry name" value="Glu-tRNAGln amidotransferase C subunit"/>
    <property type="match status" value="1"/>
</dbReference>
<evidence type="ECO:0000313" key="1">
    <source>
        <dbReference type="EMBL" id="PIR47816.1"/>
    </source>
</evidence>
<reference evidence="1 2" key="1">
    <citation type="submission" date="2017-09" db="EMBL/GenBank/DDBJ databases">
        <title>Depth-based differentiation of microbial function through sediment-hosted aquifers and enrichment of novel symbionts in the deep terrestrial subsurface.</title>
        <authorList>
            <person name="Probst A.J."/>
            <person name="Ladd B."/>
            <person name="Jarett J.K."/>
            <person name="Geller-Mcgrath D.E."/>
            <person name="Sieber C.M."/>
            <person name="Emerson J.B."/>
            <person name="Anantharaman K."/>
            <person name="Thomas B.C."/>
            <person name="Malmstrom R."/>
            <person name="Stieglmeier M."/>
            <person name="Klingl A."/>
            <person name="Woyke T."/>
            <person name="Ryan C.M."/>
            <person name="Banfield J.F."/>
        </authorList>
    </citation>
    <scope>NUCLEOTIDE SEQUENCE [LARGE SCALE GENOMIC DNA]</scope>
    <source>
        <strain evidence="1">CG10_big_fil_rev_8_21_14_0_10_50_16</strain>
    </source>
</reference>
<dbReference type="Proteomes" id="UP000230084">
    <property type="component" value="Unassembled WGS sequence"/>
</dbReference>
<dbReference type="AlphaFoldDB" id="A0A2H0RN04"/>
<accession>A0A2H0RN04</accession>
<dbReference type="GO" id="GO:0006450">
    <property type="term" value="P:regulation of translational fidelity"/>
    <property type="evidence" value="ECO:0007669"/>
    <property type="project" value="InterPro"/>
</dbReference>
<organism evidence="1 2">
    <name type="scientific">Candidatus Uhrbacteria bacterium CG10_big_fil_rev_8_21_14_0_10_50_16</name>
    <dbReference type="NCBI Taxonomy" id="1975039"/>
    <lineage>
        <taxon>Bacteria</taxon>
        <taxon>Candidatus Uhriibacteriota</taxon>
    </lineage>
</organism>
<sequence length="97" mass="10847">MDTKQFDTLLQLASLHVDASERERLQDDIGSILSYVDKLQGLKLDSVEFARTVVAAESYREDIIIPAAPAERKMVIENFPSTTSDNLLEAHAVIDRT</sequence>
<dbReference type="InterPro" id="IPR036113">
    <property type="entry name" value="Asp/Glu-ADT_sf_sub_c"/>
</dbReference>
<evidence type="ECO:0008006" key="3">
    <source>
        <dbReference type="Google" id="ProtNLM"/>
    </source>
</evidence>
<dbReference type="Pfam" id="PF02686">
    <property type="entry name" value="GatC"/>
    <property type="match status" value="1"/>
</dbReference>
<gene>
    <name evidence="1" type="ORF">COV06_00215</name>
</gene>
<dbReference type="EMBL" id="PCYM01000001">
    <property type="protein sequence ID" value="PIR47816.1"/>
    <property type="molecule type" value="Genomic_DNA"/>
</dbReference>
<protein>
    <recommendedName>
        <fullName evidence="3">Asp-tRNA(Asn)/Glu-tRNA(Gln) amidotransferase GatCAB subunit C</fullName>
    </recommendedName>
</protein>
<name>A0A2H0RN04_9BACT</name>